<feature type="compositionally biased region" description="Basic and acidic residues" evidence="1">
    <location>
        <begin position="153"/>
        <end position="170"/>
    </location>
</feature>
<evidence type="ECO:0000256" key="1">
    <source>
        <dbReference type="SAM" id="MobiDB-lite"/>
    </source>
</evidence>
<evidence type="ECO:0000313" key="3">
    <source>
        <dbReference type="Proteomes" id="UP001642360"/>
    </source>
</evidence>
<evidence type="ECO:0000313" key="2">
    <source>
        <dbReference type="EMBL" id="CAK9145083.1"/>
    </source>
</evidence>
<feature type="region of interest" description="Disordered" evidence="1">
    <location>
        <begin position="385"/>
        <end position="406"/>
    </location>
</feature>
<dbReference type="AlphaFoldDB" id="A0ABC8RJD3"/>
<sequence length="509" mass="55680">MKLFQSSDWMAFPLTDLFVTLCSQNKGEDRPRVISYLIQELKLCPLEFSKDASALCMISHTLALLLSEDGSTREIVAKNGIANVAIDILMNFKARTESGNELVVPKCVSALLLILDNLLQSRPRISADITEGTPGGPLPDSSGEHVSLSVSEAVKERNPTPAAHDKDSDTSFERIFGNSTGYLTVDESRRVLVVACDLIRQHVPAMVMHLPRSCFFPGYDTLASAIIRHLLEDPQTLQTAMELEIRQTLSGNRHTGRISPRAFLTSMSPVMSRDAEVLMKAAAAVCQLESSGGRTFVVLSEEKEKDKEKSKVSGVELGVSSNECVRIPENKTHDGPAKCSKGHKRIPASLTMVIDHLLEIVMKFPSPSGEDDCTNYPSAMEVDEPATKVKGKSKVDEANKIESDSQSERSVGLAKVTFVLKLLSDILLMYVHAVGVILRRDLEMGPPRGSNQPDSLGHGGIVHHVLHRLLSLSIDKTVGPDEWRDKLSEKASWFLVVLCSVSIALSITC</sequence>
<organism evidence="2 3">
    <name type="scientific">Ilex paraguariensis</name>
    <name type="common">yerba mate</name>
    <dbReference type="NCBI Taxonomy" id="185542"/>
    <lineage>
        <taxon>Eukaryota</taxon>
        <taxon>Viridiplantae</taxon>
        <taxon>Streptophyta</taxon>
        <taxon>Embryophyta</taxon>
        <taxon>Tracheophyta</taxon>
        <taxon>Spermatophyta</taxon>
        <taxon>Magnoliopsida</taxon>
        <taxon>eudicotyledons</taxon>
        <taxon>Gunneridae</taxon>
        <taxon>Pentapetalae</taxon>
        <taxon>asterids</taxon>
        <taxon>campanulids</taxon>
        <taxon>Aquifoliales</taxon>
        <taxon>Aquifoliaceae</taxon>
        <taxon>Ilex</taxon>
    </lineage>
</organism>
<dbReference type="Proteomes" id="UP001642360">
    <property type="component" value="Unassembled WGS sequence"/>
</dbReference>
<feature type="region of interest" description="Disordered" evidence="1">
    <location>
        <begin position="128"/>
        <end position="170"/>
    </location>
</feature>
<gene>
    <name evidence="2" type="ORF">ILEXP_LOCUS12876</name>
</gene>
<protein>
    <submittedName>
        <fullName evidence="2">Uncharacterized protein</fullName>
    </submittedName>
</protein>
<reference evidence="2 3" key="1">
    <citation type="submission" date="2024-02" db="EMBL/GenBank/DDBJ databases">
        <authorList>
            <person name="Vignale AGUSTIN F."/>
            <person name="Sosa J E."/>
            <person name="Modenutti C."/>
        </authorList>
    </citation>
    <scope>NUCLEOTIDE SEQUENCE [LARGE SCALE GENOMIC DNA]</scope>
</reference>
<comment type="caution">
    <text evidence="2">The sequence shown here is derived from an EMBL/GenBank/DDBJ whole genome shotgun (WGS) entry which is preliminary data.</text>
</comment>
<keyword evidence="3" id="KW-1185">Reference proteome</keyword>
<dbReference type="EMBL" id="CAUOFW020001458">
    <property type="protein sequence ID" value="CAK9145083.1"/>
    <property type="molecule type" value="Genomic_DNA"/>
</dbReference>
<accession>A0ABC8RJD3</accession>
<name>A0ABC8RJD3_9AQUA</name>
<proteinExistence type="predicted"/>
<feature type="compositionally biased region" description="Basic and acidic residues" evidence="1">
    <location>
        <begin position="393"/>
        <end position="406"/>
    </location>
</feature>